<keyword evidence="2" id="KW-1185">Reference proteome</keyword>
<dbReference type="AlphaFoldDB" id="A0A409W6W9"/>
<dbReference type="InterPro" id="IPR032675">
    <property type="entry name" value="LRR_dom_sf"/>
</dbReference>
<organism evidence="1 2">
    <name type="scientific">Panaeolus cyanescens</name>
    <dbReference type="NCBI Taxonomy" id="181874"/>
    <lineage>
        <taxon>Eukaryota</taxon>
        <taxon>Fungi</taxon>
        <taxon>Dikarya</taxon>
        <taxon>Basidiomycota</taxon>
        <taxon>Agaricomycotina</taxon>
        <taxon>Agaricomycetes</taxon>
        <taxon>Agaricomycetidae</taxon>
        <taxon>Agaricales</taxon>
        <taxon>Agaricineae</taxon>
        <taxon>Galeropsidaceae</taxon>
        <taxon>Panaeolus</taxon>
    </lineage>
</organism>
<dbReference type="STRING" id="181874.A0A409W6W9"/>
<dbReference type="Gene3D" id="3.80.10.10">
    <property type="entry name" value="Ribonuclease Inhibitor"/>
    <property type="match status" value="1"/>
</dbReference>
<accession>A0A409W6W9</accession>
<dbReference type="InParanoid" id="A0A409W6W9"/>
<evidence type="ECO:0008006" key="3">
    <source>
        <dbReference type="Google" id="ProtNLM"/>
    </source>
</evidence>
<dbReference type="Proteomes" id="UP000284842">
    <property type="component" value="Unassembled WGS sequence"/>
</dbReference>
<name>A0A409W6W9_9AGAR</name>
<gene>
    <name evidence="1" type="ORF">CVT24_001196</name>
</gene>
<dbReference type="EMBL" id="NHTK01005764">
    <property type="protein sequence ID" value="PPQ74280.1"/>
    <property type="molecule type" value="Genomic_DNA"/>
</dbReference>
<dbReference type="SUPFAM" id="SSF52047">
    <property type="entry name" value="RNI-like"/>
    <property type="match status" value="1"/>
</dbReference>
<protein>
    <recommendedName>
        <fullName evidence="3">F-box domain-containing protein</fullName>
    </recommendedName>
</protein>
<sequence>MAEIMEILPAGLLHLQNLESISWYPYPLYEDEWAYTAMYQLLASVPVLHHLELSLYFNKSGARRLTLEIPFDKMQSLTSLKVTGIWTGQDKNLKSLSSIIHQLSNLEELYLGFQHPMFDQSSSEAEALNVLNALLVDYPADAVPLKLKSLTLRQTILVMTPSILPHLRLLTHLRLEPLVVFDNTMLSLNKLWHTLKVENIYLDYLATTFPGSGLLAYLNSYSTLKGFRLARYEDATPETIEPIQLFEALLNHAGSLEEVDVARASLIDYGDMYGLWCATLPANASVYGNLRQLRKARVGVKGLRRRSTVPGSIEDSRLSMVFNTFRSLPHLKQLIIDTEEDSLSYGPHDLPHRPDYNPHKIAAVAVRTFIRSIRIPLHQDARPFEPFTIEYDAEIYFPRRVMDEGMEYWVYDGANLGVEYDDTAFIWKRYHLDQLDATAARRI</sequence>
<evidence type="ECO:0000313" key="1">
    <source>
        <dbReference type="EMBL" id="PPQ74280.1"/>
    </source>
</evidence>
<reference evidence="1 2" key="1">
    <citation type="journal article" date="2018" name="Evol. Lett.">
        <title>Horizontal gene cluster transfer increased hallucinogenic mushroom diversity.</title>
        <authorList>
            <person name="Reynolds H.T."/>
            <person name="Vijayakumar V."/>
            <person name="Gluck-Thaler E."/>
            <person name="Korotkin H.B."/>
            <person name="Matheny P.B."/>
            <person name="Slot J.C."/>
        </authorList>
    </citation>
    <scope>NUCLEOTIDE SEQUENCE [LARGE SCALE GENOMIC DNA]</scope>
    <source>
        <strain evidence="1 2">2629</strain>
    </source>
</reference>
<evidence type="ECO:0000313" key="2">
    <source>
        <dbReference type="Proteomes" id="UP000284842"/>
    </source>
</evidence>
<proteinExistence type="predicted"/>
<comment type="caution">
    <text evidence="1">The sequence shown here is derived from an EMBL/GenBank/DDBJ whole genome shotgun (WGS) entry which is preliminary data.</text>
</comment>